<dbReference type="PANTHER" id="PTHR37463:SF1">
    <property type="entry name" value="DUF2256 DOMAIN-CONTAINING PROTEIN"/>
    <property type="match status" value="1"/>
</dbReference>
<dbReference type="EMBL" id="LECT01000029">
    <property type="protein sequence ID" value="KLU04291.1"/>
    <property type="molecule type" value="Genomic_DNA"/>
</dbReference>
<dbReference type="STRING" id="595434.RISK_003877"/>
<dbReference type="Proteomes" id="UP000036367">
    <property type="component" value="Unassembled WGS sequence"/>
</dbReference>
<evidence type="ECO:0000313" key="2">
    <source>
        <dbReference type="Proteomes" id="UP000036367"/>
    </source>
</evidence>
<reference evidence="1" key="1">
    <citation type="submission" date="2015-05" db="EMBL/GenBank/DDBJ databases">
        <title>Permanent draft genome of Rhodopirellula islandicus K833.</title>
        <authorList>
            <person name="Kizina J."/>
            <person name="Richter M."/>
            <person name="Glockner F.O."/>
            <person name="Harder J."/>
        </authorList>
    </citation>
    <scope>NUCLEOTIDE SEQUENCE [LARGE SCALE GENOMIC DNA]</scope>
    <source>
        <strain evidence="1">K833</strain>
    </source>
</reference>
<protein>
    <recommendedName>
        <fullName evidence="3">DUF2256 domain-containing protein</fullName>
    </recommendedName>
</protein>
<proteinExistence type="predicted"/>
<organism evidence="1 2">
    <name type="scientific">Rhodopirellula islandica</name>
    <dbReference type="NCBI Taxonomy" id="595434"/>
    <lineage>
        <taxon>Bacteria</taxon>
        <taxon>Pseudomonadati</taxon>
        <taxon>Planctomycetota</taxon>
        <taxon>Planctomycetia</taxon>
        <taxon>Pirellulales</taxon>
        <taxon>Pirellulaceae</taxon>
        <taxon>Rhodopirellula</taxon>
    </lineage>
</organism>
<gene>
    <name evidence="1" type="ORF">RISK_003877</name>
</gene>
<keyword evidence="2" id="KW-1185">Reference proteome</keyword>
<dbReference type="PATRIC" id="fig|595434.4.peg.3677"/>
<evidence type="ECO:0000313" key="1">
    <source>
        <dbReference type="EMBL" id="KLU04291.1"/>
    </source>
</evidence>
<dbReference type="RefSeq" id="WP_083434998.1">
    <property type="nucleotide sequence ID" value="NZ_LECT01000029.1"/>
</dbReference>
<dbReference type="OrthoDB" id="27194at2"/>
<dbReference type="Pfam" id="PF10013">
    <property type="entry name" value="DUF2256"/>
    <property type="match status" value="1"/>
</dbReference>
<name>A0A0J1BCQ1_RHOIS</name>
<evidence type="ECO:0008006" key="3">
    <source>
        <dbReference type="Google" id="ProtNLM"/>
    </source>
</evidence>
<dbReference type="PIRSF" id="PIRSF037205">
    <property type="entry name" value="UCP037205"/>
    <property type="match status" value="1"/>
</dbReference>
<dbReference type="PANTHER" id="PTHR37463">
    <property type="entry name" value="GSL3115 PROTEIN"/>
    <property type="match status" value="1"/>
</dbReference>
<dbReference type="AlphaFoldDB" id="A0A0J1BCQ1"/>
<sequence>MSAHRDAKRNLPTKTCPVCRREFAWRKKWARDWEQVRYCSQACRKKASTLGTNP</sequence>
<comment type="caution">
    <text evidence="1">The sequence shown here is derived from an EMBL/GenBank/DDBJ whole genome shotgun (WGS) entry which is preliminary data.</text>
</comment>
<accession>A0A0J1BCQ1</accession>
<dbReference type="InterPro" id="IPR017136">
    <property type="entry name" value="UCP037205"/>
</dbReference>